<evidence type="ECO:0000313" key="3">
    <source>
        <dbReference type="Proteomes" id="UP000765509"/>
    </source>
</evidence>
<protein>
    <submittedName>
        <fullName evidence="2">Uncharacterized protein</fullName>
    </submittedName>
</protein>
<feature type="region of interest" description="Disordered" evidence="1">
    <location>
        <begin position="27"/>
        <end position="60"/>
    </location>
</feature>
<proteinExistence type="predicted"/>
<dbReference type="EMBL" id="AVOT02022523">
    <property type="protein sequence ID" value="MBW0511994.1"/>
    <property type="molecule type" value="Genomic_DNA"/>
</dbReference>
<keyword evidence="3" id="KW-1185">Reference proteome</keyword>
<comment type="caution">
    <text evidence="2">The sequence shown here is derived from an EMBL/GenBank/DDBJ whole genome shotgun (WGS) entry which is preliminary data.</text>
</comment>
<dbReference type="Proteomes" id="UP000765509">
    <property type="component" value="Unassembled WGS sequence"/>
</dbReference>
<evidence type="ECO:0000256" key="1">
    <source>
        <dbReference type="SAM" id="MobiDB-lite"/>
    </source>
</evidence>
<evidence type="ECO:0000313" key="2">
    <source>
        <dbReference type="EMBL" id="MBW0511994.1"/>
    </source>
</evidence>
<feature type="compositionally biased region" description="Pro residues" evidence="1">
    <location>
        <begin position="36"/>
        <end position="46"/>
    </location>
</feature>
<gene>
    <name evidence="2" type="ORF">O181_051709</name>
</gene>
<sequence length="91" mass="10001">MFTGKQGKVYFSHSIRGGINKRRCLADVHGDEMSKPPTPASRPPTPKKATKSRQSLVDQKVDPYSSGDGLNIWLGLCLDYQSHVLCLATVL</sequence>
<dbReference type="AlphaFoldDB" id="A0A9Q3DZB6"/>
<accession>A0A9Q3DZB6</accession>
<name>A0A9Q3DZB6_9BASI</name>
<reference evidence="2" key="1">
    <citation type="submission" date="2021-03" db="EMBL/GenBank/DDBJ databases">
        <title>Draft genome sequence of rust myrtle Austropuccinia psidii MF-1, a brazilian biotype.</title>
        <authorList>
            <person name="Quecine M.C."/>
            <person name="Pachon D.M.R."/>
            <person name="Bonatelli M.L."/>
            <person name="Correr F.H."/>
            <person name="Franceschini L.M."/>
            <person name="Leite T.F."/>
            <person name="Margarido G.R.A."/>
            <person name="Almeida C.A."/>
            <person name="Ferrarezi J.A."/>
            <person name="Labate C.A."/>
        </authorList>
    </citation>
    <scope>NUCLEOTIDE SEQUENCE</scope>
    <source>
        <strain evidence="2">MF-1</strain>
    </source>
</reference>
<organism evidence="2 3">
    <name type="scientific">Austropuccinia psidii MF-1</name>
    <dbReference type="NCBI Taxonomy" id="1389203"/>
    <lineage>
        <taxon>Eukaryota</taxon>
        <taxon>Fungi</taxon>
        <taxon>Dikarya</taxon>
        <taxon>Basidiomycota</taxon>
        <taxon>Pucciniomycotina</taxon>
        <taxon>Pucciniomycetes</taxon>
        <taxon>Pucciniales</taxon>
        <taxon>Sphaerophragmiaceae</taxon>
        <taxon>Austropuccinia</taxon>
    </lineage>
</organism>